<evidence type="ECO:0000313" key="2">
    <source>
        <dbReference type="Proteomes" id="UP000246416"/>
    </source>
</evidence>
<organism evidence="1 2">
    <name type="scientific">Clostridium phage slur17</name>
    <dbReference type="NCBI Taxonomy" id="1720506"/>
    <lineage>
        <taxon>Viruses</taxon>
        <taxon>Duplodnaviria</taxon>
        <taxon>Heunggongvirae</taxon>
        <taxon>Uroviricota</taxon>
        <taxon>Caudoviricetes</taxon>
        <taxon>Leicestervirus</taxon>
        <taxon>Leicestervirus CD382</taxon>
    </lineage>
</organism>
<dbReference type="Pfam" id="PF06854">
    <property type="entry name" value="Phage_Gp15"/>
    <property type="match status" value="1"/>
</dbReference>
<accession>A0A1J1J8Y5</accession>
<name>A0A1J1J8Y5_9CAUD</name>
<proteinExistence type="predicted"/>
<protein>
    <submittedName>
        <fullName evidence="1">Bacteriophage Gp15 protein</fullName>
    </submittedName>
</protein>
<dbReference type="EMBL" id="LN881738">
    <property type="protein sequence ID" value="CUL03811.1"/>
    <property type="molecule type" value="Genomic_DNA"/>
</dbReference>
<reference evidence="1 2" key="1">
    <citation type="journal article" date="2015" name="Genome Announc.">
        <title>Draft Genome Sequences of 14 Escherichia coli Phages Isolated from Cattle Slurry.</title>
        <authorList>
            <person name="Smith R."/>
            <person name="O'Hara M."/>
            <person name="Hobman J.L."/>
            <person name="Millard A.D."/>
        </authorList>
    </citation>
    <scope>NUCLEOTIDE SEQUENCE [LARGE SCALE GENOMIC DNA]</scope>
</reference>
<dbReference type="InterPro" id="IPR009660">
    <property type="entry name" value="Phage_A500_Gp15"/>
</dbReference>
<sequence>MNMLIDVLPENVEIDGEEYKINTDFRISILFEMLIQDDSISDEEKGKNALSLYYPVIPINTTVAIDKIIWFYSCGKKENDINDSCQSGAGGSSKGQIYSYDHDDEYIYSAFLGQYGIDLQDIEKLHWWKFKALFKSLKEDTEIVKIMGYRAMDISGDMPKAQKDFYRKMKKIHAIPLPKNEVEKINEIERALLNGGDISNLL</sequence>
<dbReference type="Proteomes" id="UP000246416">
    <property type="component" value="Genome"/>
</dbReference>
<evidence type="ECO:0000313" key="1">
    <source>
        <dbReference type="EMBL" id="CUL03811.1"/>
    </source>
</evidence>